<dbReference type="KEGG" id="xyl:ET495_12185"/>
<dbReference type="Gene3D" id="3.30.1380.10">
    <property type="match status" value="1"/>
</dbReference>
<dbReference type="EMBL" id="CP035495">
    <property type="protein sequence ID" value="QAY63868.1"/>
    <property type="molecule type" value="Genomic_DNA"/>
</dbReference>
<organism evidence="3 4">
    <name type="scientific">Xylanimonas allomyrinae</name>
    <dbReference type="NCBI Taxonomy" id="2509459"/>
    <lineage>
        <taxon>Bacteria</taxon>
        <taxon>Bacillati</taxon>
        <taxon>Actinomycetota</taxon>
        <taxon>Actinomycetes</taxon>
        <taxon>Micrococcales</taxon>
        <taxon>Promicromonosporaceae</taxon>
        <taxon>Xylanimonas</taxon>
    </lineage>
</organism>
<dbReference type="AlphaFoldDB" id="A0A4P6F0K4"/>
<dbReference type="InterPro" id="IPR009045">
    <property type="entry name" value="Zn_M74/Hedgehog-like"/>
</dbReference>
<dbReference type="SUPFAM" id="SSF55166">
    <property type="entry name" value="Hedgehog/DD-peptidase"/>
    <property type="match status" value="1"/>
</dbReference>
<keyword evidence="4" id="KW-1185">Reference proteome</keyword>
<reference evidence="3 4" key="1">
    <citation type="submission" date="2019-01" db="EMBL/GenBank/DDBJ databases">
        <title>Genome sequencing of strain 2JSPR-7.</title>
        <authorList>
            <person name="Heo J."/>
            <person name="Kim S.-J."/>
            <person name="Kim J.-S."/>
            <person name="Hong S.-B."/>
            <person name="Kwon S.-W."/>
        </authorList>
    </citation>
    <scope>NUCLEOTIDE SEQUENCE [LARGE SCALE GENOMIC DNA]</scope>
    <source>
        <strain evidence="3 4">2JSPR-7</strain>
    </source>
</reference>
<dbReference type="CDD" id="cd14814">
    <property type="entry name" value="Peptidase_M15"/>
    <property type="match status" value="1"/>
</dbReference>
<dbReference type="GO" id="GO:0006508">
    <property type="term" value="P:proteolysis"/>
    <property type="evidence" value="ECO:0007669"/>
    <property type="project" value="InterPro"/>
</dbReference>
<evidence type="ECO:0000256" key="1">
    <source>
        <dbReference type="SAM" id="MobiDB-lite"/>
    </source>
</evidence>
<dbReference type="GO" id="GO:0008233">
    <property type="term" value="F:peptidase activity"/>
    <property type="evidence" value="ECO:0007669"/>
    <property type="project" value="InterPro"/>
</dbReference>
<dbReference type="PROSITE" id="PS51257">
    <property type="entry name" value="PROKAR_LIPOPROTEIN"/>
    <property type="match status" value="1"/>
</dbReference>
<dbReference type="Pfam" id="PF02557">
    <property type="entry name" value="VanY"/>
    <property type="match status" value="1"/>
</dbReference>
<feature type="region of interest" description="Disordered" evidence="1">
    <location>
        <begin position="263"/>
        <end position="284"/>
    </location>
</feature>
<evidence type="ECO:0000313" key="3">
    <source>
        <dbReference type="EMBL" id="QAY63868.1"/>
    </source>
</evidence>
<dbReference type="OrthoDB" id="5496837at2"/>
<proteinExistence type="predicted"/>
<name>A0A4P6F0K4_9MICO</name>
<sequence length="436" mass="44387">MGARRRRAGMARLTRVTIASVVVVVLVVGACAVVTHRRGISRQLDEVTAQTAQAQAAERALVARLADEITTAKSLFTSSEGAVADDGVRDGLAGAIEAAEKEKADAKGVVHGASLTAARAALRAANAEVAHAKGAEAALRAAIDAVRASHAGYLLDEATKAASAAKLALDASIEAADKTLTESEGKVGDDSVRRALKDALDAARQNRDHAVDASSADALGAAAKEFAAAQAALDAAAHVVSEAVSAKAAADEAARAAADRASATAGGSSAGATPGGSATGSAAAAGSAPVSGRELCAKYGNGRIPASALVQVPWAPTVTWIEPAHPMLLAPSAFAGLERLNEAFSGAFGMSLPLDDAYRSYEDQVDAKAQQGDWAAKPGTSNHGCGIAIDVPDYRYGHEDFGPDGEKYHWLVANARQFGWATGRVAGEPWHLEFVG</sequence>
<dbReference type="RefSeq" id="WP_129205028.1">
    <property type="nucleotide sequence ID" value="NZ_CP035495.1"/>
</dbReference>
<dbReference type="Proteomes" id="UP000291758">
    <property type="component" value="Chromosome"/>
</dbReference>
<dbReference type="InterPro" id="IPR003709">
    <property type="entry name" value="VanY-like_core_dom"/>
</dbReference>
<protein>
    <recommendedName>
        <fullName evidence="2">D-alanyl-D-alanine carboxypeptidase-like core domain-containing protein</fullName>
    </recommendedName>
</protein>
<evidence type="ECO:0000313" key="4">
    <source>
        <dbReference type="Proteomes" id="UP000291758"/>
    </source>
</evidence>
<gene>
    <name evidence="3" type="ORF">ET495_12185</name>
</gene>
<evidence type="ECO:0000259" key="2">
    <source>
        <dbReference type="Pfam" id="PF02557"/>
    </source>
</evidence>
<accession>A0A4P6F0K4</accession>
<feature type="domain" description="D-alanyl-D-alanine carboxypeptidase-like core" evidence="2">
    <location>
        <begin position="336"/>
        <end position="436"/>
    </location>
</feature>
<feature type="compositionally biased region" description="Low complexity" evidence="1">
    <location>
        <begin position="263"/>
        <end position="272"/>
    </location>
</feature>